<evidence type="ECO:0000313" key="1">
    <source>
        <dbReference type="EMBL" id="RDI60116.1"/>
    </source>
</evidence>
<proteinExistence type="predicted"/>
<keyword evidence="2" id="KW-1185">Reference proteome</keyword>
<sequence>MTSSTNLVTTISGDALAVGENTAVSGTISVTTTDVGPVTRSTAEATFTATAQSPEGGDAYAVADTTATADGADLLITHSTNITGTGDSSGLTTMIASSTSLFALDIEAVDLPVGTISVEGATWHDDPCLTGIIEGNVATLDASAQAAGDNTLAEVDMSVMTTDVISSVSASAITIA</sequence>
<reference evidence="1 2" key="1">
    <citation type="submission" date="2018-07" db="EMBL/GenBank/DDBJ databases">
        <title>Genomic Encyclopedia of Type Strains, Phase IV (KMG-IV): sequencing the most valuable type-strain genomes for metagenomic binning, comparative biology and taxonomic classification.</title>
        <authorList>
            <person name="Goeker M."/>
        </authorList>
    </citation>
    <scope>NUCLEOTIDE SEQUENCE [LARGE SCALE GENOMIC DNA]</scope>
    <source>
        <strain evidence="1 2">DSM 14364</strain>
    </source>
</reference>
<evidence type="ECO:0000313" key="2">
    <source>
        <dbReference type="Proteomes" id="UP000254925"/>
    </source>
</evidence>
<organism evidence="1 2">
    <name type="scientific">Microvirga subterranea</name>
    <dbReference type="NCBI Taxonomy" id="186651"/>
    <lineage>
        <taxon>Bacteria</taxon>
        <taxon>Pseudomonadati</taxon>
        <taxon>Pseudomonadota</taxon>
        <taxon>Alphaproteobacteria</taxon>
        <taxon>Hyphomicrobiales</taxon>
        <taxon>Methylobacteriaceae</taxon>
        <taxon>Microvirga</taxon>
    </lineage>
</organism>
<gene>
    <name evidence="1" type="ORF">DES45_103377</name>
</gene>
<accession>A0A370HNG9</accession>
<dbReference type="EMBL" id="QQBB01000003">
    <property type="protein sequence ID" value="RDI60116.1"/>
    <property type="molecule type" value="Genomic_DNA"/>
</dbReference>
<dbReference type="Proteomes" id="UP000254925">
    <property type="component" value="Unassembled WGS sequence"/>
</dbReference>
<protein>
    <submittedName>
        <fullName evidence="1">Uncharacterized protein</fullName>
    </submittedName>
</protein>
<name>A0A370HNG9_9HYPH</name>
<comment type="caution">
    <text evidence="1">The sequence shown here is derived from an EMBL/GenBank/DDBJ whole genome shotgun (WGS) entry which is preliminary data.</text>
</comment>
<dbReference type="AlphaFoldDB" id="A0A370HNG9"/>